<sequence length="117" mass="12472">MPPARAVRGALHRSIGPGLLGCHRVFIRPGKVGFVNLVVTGTEPQQRVSRGRAEAVLSVSDRLVAEFEGRVTRPVVTGVTARCAQQLQGQGLPEAALPELLERLARADLVDLLAEAC</sequence>
<dbReference type="STRING" id="260086.SAMN05216207_101329"/>
<accession>A0A1I4YAI6</accession>
<proteinExistence type="predicted"/>
<evidence type="ECO:0000313" key="1">
    <source>
        <dbReference type="EMBL" id="SFN35015.1"/>
    </source>
</evidence>
<gene>
    <name evidence="1" type="ORF">SAMN05216207_101329</name>
</gene>
<reference evidence="1 2" key="1">
    <citation type="submission" date="2016-10" db="EMBL/GenBank/DDBJ databases">
        <authorList>
            <person name="de Groot N.N."/>
        </authorList>
    </citation>
    <scope>NUCLEOTIDE SEQUENCE [LARGE SCALE GENOMIC DNA]</scope>
    <source>
        <strain evidence="1 2">CGMCC 4.1877</strain>
    </source>
</reference>
<dbReference type="EMBL" id="FOUY01000013">
    <property type="protein sequence ID" value="SFN35015.1"/>
    <property type="molecule type" value="Genomic_DNA"/>
</dbReference>
<name>A0A1I4YAI6_PSUAM</name>
<dbReference type="AlphaFoldDB" id="A0A1I4YAI6"/>
<dbReference type="Proteomes" id="UP000199614">
    <property type="component" value="Unassembled WGS sequence"/>
</dbReference>
<evidence type="ECO:0000313" key="2">
    <source>
        <dbReference type="Proteomes" id="UP000199614"/>
    </source>
</evidence>
<protein>
    <submittedName>
        <fullName evidence="1">Uncharacterized protein</fullName>
    </submittedName>
</protein>
<organism evidence="1 2">
    <name type="scientific">Pseudonocardia ammonioxydans</name>
    <dbReference type="NCBI Taxonomy" id="260086"/>
    <lineage>
        <taxon>Bacteria</taxon>
        <taxon>Bacillati</taxon>
        <taxon>Actinomycetota</taxon>
        <taxon>Actinomycetes</taxon>
        <taxon>Pseudonocardiales</taxon>
        <taxon>Pseudonocardiaceae</taxon>
        <taxon>Pseudonocardia</taxon>
    </lineage>
</organism>
<keyword evidence="2" id="KW-1185">Reference proteome</keyword>
<dbReference type="Gene3D" id="1.10.8.1060">
    <property type="entry name" value="Corynebacterium glutamicum thioredoxin-dependent arsenate reductase, N-terminal domain"/>
    <property type="match status" value="1"/>
</dbReference>